<evidence type="ECO:0000256" key="11">
    <source>
        <dbReference type="ARBA" id="ARBA00048359"/>
    </source>
</evidence>
<dbReference type="HAMAP" id="MF_02003">
    <property type="entry name" value="Ile_tRNA_synth_type2"/>
    <property type="match status" value="1"/>
</dbReference>
<keyword evidence="6 13" id="KW-0547">Nucleotide-binding</keyword>
<dbReference type="PRINTS" id="PR00984">
    <property type="entry name" value="TRNASYNTHILE"/>
</dbReference>
<evidence type="ECO:0000313" key="16">
    <source>
        <dbReference type="EMBL" id="CEP60256.1"/>
    </source>
</evidence>
<evidence type="ECO:0000256" key="5">
    <source>
        <dbReference type="ARBA" id="ARBA00022598"/>
    </source>
</evidence>
<dbReference type="HOGENOM" id="CLU_001493_1_1_1"/>
<evidence type="ECO:0000256" key="7">
    <source>
        <dbReference type="ARBA" id="ARBA00022840"/>
    </source>
</evidence>
<dbReference type="InterPro" id="IPR023586">
    <property type="entry name" value="Ile-tRNA-ligase_type2"/>
</dbReference>
<protein>
    <recommendedName>
        <fullName evidence="12">Isoleucine--tRNA ligase, cytoplasmic</fullName>
        <ecNumber evidence="3">6.1.1.5</ecNumber>
    </recommendedName>
    <alternativeName>
        <fullName evidence="10">Isoleucyl-tRNA synthetase</fullName>
    </alternativeName>
</protein>
<keyword evidence="8 13" id="KW-0648">Protein biosynthesis</keyword>
<evidence type="ECO:0000256" key="6">
    <source>
        <dbReference type="ARBA" id="ARBA00022741"/>
    </source>
</evidence>
<dbReference type="Pfam" id="PF00133">
    <property type="entry name" value="tRNA-synt_1"/>
    <property type="match status" value="1"/>
</dbReference>
<feature type="domain" description="Methionyl/Valyl/Leucyl/Isoleucyl-tRNA synthetase anticodon-binding" evidence="15">
    <location>
        <begin position="693"/>
        <end position="851"/>
    </location>
</feature>
<dbReference type="EC" id="6.1.1.5" evidence="3"/>
<dbReference type="InterPro" id="IPR009080">
    <property type="entry name" value="tRNAsynth_Ia_anticodon-bd"/>
</dbReference>
<dbReference type="CDD" id="cd07961">
    <property type="entry name" value="Anticodon_Ia_Ile_ABEc"/>
    <property type="match status" value="1"/>
</dbReference>
<gene>
    <name evidence="16" type="ORF">LALA0_S01e06546g</name>
</gene>
<reference evidence="16 17" key="1">
    <citation type="submission" date="2014-12" db="EMBL/GenBank/DDBJ databases">
        <authorList>
            <person name="Neuveglise Cecile"/>
        </authorList>
    </citation>
    <scope>NUCLEOTIDE SEQUENCE [LARGE SCALE GENOMIC DNA]</scope>
    <source>
        <strain evidence="16 17">CBS 12615</strain>
    </source>
</reference>
<dbReference type="GO" id="GO:0006428">
    <property type="term" value="P:isoleucyl-tRNA aminoacylation"/>
    <property type="evidence" value="ECO:0007669"/>
    <property type="project" value="EnsemblFungi"/>
</dbReference>
<dbReference type="SUPFAM" id="SSF47323">
    <property type="entry name" value="Anticodon-binding domain of a subclass of class I aminoacyl-tRNA synthetases"/>
    <property type="match status" value="1"/>
</dbReference>
<proteinExistence type="inferred from homology"/>
<dbReference type="OrthoDB" id="1706657at2759"/>
<dbReference type="PROSITE" id="PS00178">
    <property type="entry name" value="AA_TRNA_LIGASE_I"/>
    <property type="match status" value="1"/>
</dbReference>
<dbReference type="CDD" id="cd00818">
    <property type="entry name" value="IleRS_core"/>
    <property type="match status" value="1"/>
</dbReference>
<dbReference type="GO" id="GO:0000049">
    <property type="term" value="F:tRNA binding"/>
    <property type="evidence" value="ECO:0007669"/>
    <property type="project" value="InterPro"/>
</dbReference>
<keyword evidence="9 13" id="KW-0030">Aminoacyl-tRNA synthetase</keyword>
<evidence type="ECO:0000256" key="10">
    <source>
        <dbReference type="ARBA" id="ARBA00032665"/>
    </source>
</evidence>
<evidence type="ECO:0000313" key="17">
    <source>
        <dbReference type="Proteomes" id="UP000054304"/>
    </source>
</evidence>
<keyword evidence="4" id="KW-0963">Cytoplasm</keyword>
<evidence type="ECO:0000256" key="3">
    <source>
        <dbReference type="ARBA" id="ARBA00013165"/>
    </source>
</evidence>
<dbReference type="NCBIfam" id="TIGR00392">
    <property type="entry name" value="ileS"/>
    <property type="match status" value="1"/>
</dbReference>
<dbReference type="Proteomes" id="UP000054304">
    <property type="component" value="Unassembled WGS sequence"/>
</dbReference>
<dbReference type="GO" id="GO:0002161">
    <property type="term" value="F:aminoacyl-tRNA deacylase activity"/>
    <property type="evidence" value="ECO:0007669"/>
    <property type="project" value="InterPro"/>
</dbReference>
<comment type="catalytic activity">
    <reaction evidence="11">
        <text>tRNA(Ile) + L-isoleucine + ATP = L-isoleucyl-tRNA(Ile) + AMP + diphosphate</text>
        <dbReference type="Rhea" id="RHEA:11060"/>
        <dbReference type="Rhea" id="RHEA-COMP:9666"/>
        <dbReference type="Rhea" id="RHEA-COMP:9695"/>
        <dbReference type="ChEBI" id="CHEBI:30616"/>
        <dbReference type="ChEBI" id="CHEBI:33019"/>
        <dbReference type="ChEBI" id="CHEBI:58045"/>
        <dbReference type="ChEBI" id="CHEBI:78442"/>
        <dbReference type="ChEBI" id="CHEBI:78528"/>
        <dbReference type="ChEBI" id="CHEBI:456215"/>
        <dbReference type="EC" id="6.1.1.5"/>
    </reaction>
</comment>
<dbReference type="PANTHER" id="PTHR42780:SF1">
    <property type="entry name" value="ISOLEUCINE--TRNA LIGASE, CYTOPLASMIC"/>
    <property type="match status" value="1"/>
</dbReference>
<dbReference type="InterPro" id="IPR009008">
    <property type="entry name" value="Val/Leu/Ile-tRNA-synth_edit"/>
</dbReference>
<dbReference type="InterPro" id="IPR014729">
    <property type="entry name" value="Rossmann-like_a/b/a_fold"/>
</dbReference>
<dbReference type="FunFam" id="1.10.730.10:FF:000004">
    <property type="entry name" value="Isoleucyl-tRNA synthetase, cytoplasmic"/>
    <property type="match status" value="1"/>
</dbReference>
<evidence type="ECO:0000256" key="13">
    <source>
        <dbReference type="RuleBase" id="RU363035"/>
    </source>
</evidence>
<feature type="domain" description="Aminoacyl-tRNA synthetase class Ia" evidence="14">
    <location>
        <begin position="17"/>
        <end position="640"/>
    </location>
</feature>
<dbReference type="GO" id="GO:0004822">
    <property type="term" value="F:isoleucine-tRNA ligase activity"/>
    <property type="evidence" value="ECO:0007669"/>
    <property type="project" value="UniProtKB-EC"/>
</dbReference>
<keyword evidence="7 13" id="KW-0067">ATP-binding</keyword>
<organism evidence="16 17">
    <name type="scientific">Lachancea lanzarotensis</name>
    <dbReference type="NCBI Taxonomy" id="1245769"/>
    <lineage>
        <taxon>Eukaryota</taxon>
        <taxon>Fungi</taxon>
        <taxon>Dikarya</taxon>
        <taxon>Ascomycota</taxon>
        <taxon>Saccharomycotina</taxon>
        <taxon>Saccharomycetes</taxon>
        <taxon>Saccharomycetales</taxon>
        <taxon>Saccharomycetaceae</taxon>
        <taxon>Lachancea</taxon>
    </lineage>
</organism>
<dbReference type="Pfam" id="PF08264">
    <property type="entry name" value="Anticodon_1"/>
    <property type="match status" value="1"/>
</dbReference>
<comment type="subcellular location">
    <subcellularLocation>
        <location evidence="1">Cytoplasm</location>
    </subcellularLocation>
</comment>
<dbReference type="GeneID" id="34683632"/>
<evidence type="ECO:0000256" key="12">
    <source>
        <dbReference type="ARBA" id="ARBA00069879"/>
    </source>
</evidence>
<dbReference type="InterPro" id="IPR002301">
    <property type="entry name" value="Ile-tRNA-ligase"/>
</dbReference>
<evidence type="ECO:0000256" key="2">
    <source>
        <dbReference type="ARBA" id="ARBA00005594"/>
    </source>
</evidence>
<evidence type="ECO:0000256" key="1">
    <source>
        <dbReference type="ARBA" id="ARBA00004496"/>
    </source>
</evidence>
<dbReference type="InterPro" id="IPR002300">
    <property type="entry name" value="aa-tRNA-synth_Ia"/>
</dbReference>
<dbReference type="FunFam" id="3.40.50.620:FF:000023">
    <property type="entry name" value="Isoleucyl-tRNA synthetase,cytoplasmic"/>
    <property type="match status" value="1"/>
</dbReference>
<dbReference type="SUPFAM" id="SSF50677">
    <property type="entry name" value="ValRS/IleRS/LeuRS editing domain"/>
    <property type="match status" value="1"/>
</dbReference>
<evidence type="ECO:0000259" key="15">
    <source>
        <dbReference type="Pfam" id="PF08264"/>
    </source>
</evidence>
<dbReference type="PANTHER" id="PTHR42780">
    <property type="entry name" value="SOLEUCYL-TRNA SYNTHETASE"/>
    <property type="match status" value="1"/>
</dbReference>
<dbReference type="GO" id="GO:0005524">
    <property type="term" value="F:ATP binding"/>
    <property type="evidence" value="ECO:0007669"/>
    <property type="project" value="UniProtKB-KW"/>
</dbReference>
<dbReference type="FunFam" id="3.40.50.620:FF:000050">
    <property type="entry name" value="Isoleucyl-tRNA synthetase,cytoplasmic"/>
    <property type="match status" value="1"/>
</dbReference>
<comment type="similarity">
    <text evidence="2 13">Belongs to the class-I aminoacyl-tRNA synthetase family.</text>
</comment>
<dbReference type="Gene3D" id="3.40.50.620">
    <property type="entry name" value="HUPs"/>
    <property type="match status" value="2"/>
</dbReference>
<keyword evidence="5 13" id="KW-0436">Ligase</keyword>
<keyword evidence="17" id="KW-1185">Reference proteome</keyword>
<dbReference type="RefSeq" id="XP_022626501.1">
    <property type="nucleotide sequence ID" value="XM_022774401.1"/>
</dbReference>
<evidence type="ECO:0000256" key="4">
    <source>
        <dbReference type="ARBA" id="ARBA00022490"/>
    </source>
</evidence>
<dbReference type="GO" id="GO:0005829">
    <property type="term" value="C:cytosol"/>
    <property type="evidence" value="ECO:0007669"/>
    <property type="project" value="EnsemblFungi"/>
</dbReference>
<sequence>MGEQAGHFSFPKEEEKILSFWNEIDAFQTSLKLTEDKPEFSFFDGPPFATGTPHYGHILTSTVKDIVPRYATMNGYHVERRFGWDTHGLPIEHIIDKKLGITCKEDVYKMGIDKYNDECRAIVMTYAAEWRKTIGRVGRWIDFDNDYKTMYPSFMESTWWAFNELFKKDQVYRGYRVMPYSTGCTTPLSNFEAQQNYKEVSDPAVTWSFKVEGQDKTYLVAWTTTPWSIPSNLALCVNLDFEYVKIYDETRDKYFVLLESLIKTLYRKPEKEKFKIVEKISGKDLVGLKYEPTYPYFKEAYKEKAFRVIADSYVSADSGTGIVSNAPAFGEDDYRICIANGIISEDDELPNPVDDAGKFTLPVTDYLGMYVKDADKLIIKDLTASGIMINNTQFRHSYPFCWRSDTPLLYRSVPAWFVRVKPIIPTFLESVNKSHWVPNAIKEKRFSNWIANARDWNVSRNRYWGTPIPIWVSDDYEEIVCVGSVEELKKLSGVEDIQDLHRDTVDKITIPSKQGKGTLKRIEEVFDCWFESGSMPYASQHYPFENKAKFPERVPANFISEGLDQTRGWFYTLGVLGSQLFGEVPYQNVIVCGIVLASDGRKMSKSLKNYPDPTLVLDKYGADALRLYLINSPVLKAESLKFREEGVKEVISKVLLPWWNSFKFLEGQIALLKKTSNVDFKYNPDLKSDNVMDKWILASLQTLVKNIHAEMKSYKLYSVVPKLLDFIDQLTNWYIRLNRRRLKGESGEQDCLQALNSLFDALFSFVCAMAPFTPFLSDNIYQRLREYIPENVLCKFGKDARSVHFLSYPEIDESLLNDDIERAMARMQSVIDLGRNIREKKTISLKTPLKSLVVFHSDSQYLKDVEALASYIVDELNVRDLIITSDDAKYNIEYKAAADWPVLGKKLKKDAKKVKAALPNVTSEEVHKFVETGKIVVDGIELVEGDLTVMRVLSEDLGEEGLETRTDQDVLIILDTKIYSELKTEGLARELVNRIQKLRKKCGLEATDDVVVQYELIKDTIDLSKVIEAHSDMLSKTCRSQITEYDGSSGKDEIADEEQTINDSIFKLKLFKL</sequence>
<dbReference type="InterPro" id="IPR013155">
    <property type="entry name" value="M/V/L/I-tRNA-synth_anticd-bd"/>
</dbReference>
<evidence type="ECO:0000256" key="9">
    <source>
        <dbReference type="ARBA" id="ARBA00023146"/>
    </source>
</evidence>
<dbReference type="SUPFAM" id="SSF52374">
    <property type="entry name" value="Nucleotidylyl transferase"/>
    <property type="match status" value="1"/>
</dbReference>
<accession>A0A0C7N448</accession>
<dbReference type="AlphaFoldDB" id="A0A0C7N448"/>
<dbReference type="EMBL" id="LN736360">
    <property type="protein sequence ID" value="CEP60256.1"/>
    <property type="molecule type" value="Genomic_DNA"/>
</dbReference>
<name>A0A0C7N448_9SACH</name>
<dbReference type="Pfam" id="PF19302">
    <property type="entry name" value="DUF5915"/>
    <property type="match status" value="1"/>
</dbReference>
<dbReference type="InterPro" id="IPR001412">
    <property type="entry name" value="aa-tRNA-synth_I_CS"/>
</dbReference>
<dbReference type="STRING" id="1245769.A0A0C7N448"/>
<dbReference type="InterPro" id="IPR033709">
    <property type="entry name" value="Anticodon_Ile_ABEc"/>
</dbReference>
<dbReference type="Gene3D" id="1.10.730.10">
    <property type="entry name" value="Isoleucyl-tRNA Synthetase, Domain 1"/>
    <property type="match status" value="1"/>
</dbReference>
<evidence type="ECO:0000256" key="8">
    <source>
        <dbReference type="ARBA" id="ARBA00022917"/>
    </source>
</evidence>
<evidence type="ECO:0000259" key="14">
    <source>
        <dbReference type="Pfam" id="PF00133"/>
    </source>
</evidence>
<dbReference type="GO" id="GO:1990825">
    <property type="term" value="F:sequence-specific mRNA binding"/>
    <property type="evidence" value="ECO:0007669"/>
    <property type="project" value="EnsemblFungi"/>
</dbReference>